<accession>J9DPG7</accession>
<dbReference type="VEuPathDB" id="MicrosporidiaDB:EDEG_01310"/>
<sequence length="1376" mass="159519">MKIFMCFTLQKITKQRKKGLMLGFARFKCTLLYFTCYMIRSRQKNNYSDSTNLSEAVSEIDKIITEESDKSDSKNVKFNVNDYEESHYNVSHMIKRRDNALVSNSKITDNNSDKVSYKSTELESDLESIDDYLKKGSNNISTPYKNLEAVMISKPNDNTQKYENRYIKTENGKKDNVQDIKKEKKDENSFQEINSEQKNVFKNYLQPKTNLHEELSKEKNNDIKNDSTENPNLVEIKNYLNTGLLECDLTTHDLLSKKKIDTSAEDVKSTHLYDLIKKSDKKNSNEDKRKNKKKIIKHRKNQEKQVKHKPNKTRVKAKIEYAKKIGDLKLKDKEDNSSDANEIVIKNIEDIDLSDKIIRKRNGIKHKKNNKAGPKAKHGEIGKFISQLVNNEGYLEFVSRMKKNENDKSFLSLNKQEFKKTQKKVIEEDSDVQKSEKPEEKTKYMDKQKSEKTEETVTEKNKNSSKHDSETEKETNEDSSKKLFTSSNTTFIRLKDTVSKNFLSIDDAIKLPKIHIIIYSGGKKDKILVQDNDLNINFPLKTQRCKYNVKNLNGKKTVGNFNLCKDKIDGHYLKNNFLYTVNYKFMNVRDNTFFVDINKKPYKNAAKKVDYKEVDDSNKEIKKDIEKSENREIVSDVEEKLDKKPKEKNKDTKHTEISRSKKTKNITDSDKPEKNNDAKDKKISEKNDSKKEKQDIKFETDKRDIKSSSESKTCTEKIINSDKEKNKKTDEQKIQENKHANVVTTPSTRNKANEKNSQKASDIEKNDEKGKSSKDKSIKSKHIDKKDKETYESKSDEINEDSTFKSDSSLSLQETDTESDIDIENESLLNENSQSTAQNIKYMKVFIINDFDRVDMYKDDINASTYKIFKQCKTFLDNAQWKKYKIKLMLSGVLNVSDPTFSLTDINNDILMGEDSEKIEEIDEDYSDENSNSNDDRKKTVIYKENDVKEKSEKSEYLEEIERKKSKIVKSELKNEDKDETETETKVTEGMEDKSILVTKQENEKNQLNLKNNSGEKVKGDFEDILCTDFVEKIENLGRLDGKIQNKQEENVLRTNKSGVCEKKVNDLIECEKKTDKTVDVDNIKTIGESNIDKKSNHTENKTINQNTSIKETSEENKIQETLDKEKNETKNLNGIVIKKHENLVVCGKSRNNNVRDYGITTIYPQNNSLQNNEKSELPNDSFTRSTNQNVFSNKMDVNNTLSRNQNNNISFPQSSFQNSSYENTNITSQINSFDNDKLDSEYHKMLNDLFKQNKLHSKDNVFKNSLTEKNMKNKVQPSFETPSSLNSSFLVSKMPTNNSLAINSFLPFSLSTNITGDTNEYQSELSFLHTDNNESDSETMKRKEKDRELQLNTFSQTFKPIKKKRQKKKSASSQK</sequence>
<feature type="compositionally biased region" description="Basic and acidic residues" evidence="1">
    <location>
        <begin position="751"/>
        <end position="778"/>
    </location>
</feature>
<protein>
    <submittedName>
        <fullName evidence="2">Uncharacterized protein</fullName>
    </submittedName>
</protein>
<feature type="compositionally biased region" description="Polar residues" evidence="1">
    <location>
        <begin position="805"/>
        <end position="814"/>
    </location>
</feature>
<feature type="region of interest" description="Disordered" evidence="1">
    <location>
        <begin position="1093"/>
        <end position="1117"/>
    </location>
</feature>
<dbReference type="InParanoid" id="J9DPG7"/>
<proteinExistence type="predicted"/>
<feature type="compositionally biased region" description="Basic and acidic residues" evidence="1">
    <location>
        <begin position="636"/>
        <end position="739"/>
    </location>
</feature>
<comment type="caution">
    <text evidence="2">The sequence shown here is derived from an EMBL/GenBank/DDBJ whole genome shotgun (WGS) entry which is preliminary data.</text>
</comment>
<dbReference type="Proteomes" id="UP000003163">
    <property type="component" value="Unassembled WGS sequence"/>
</dbReference>
<dbReference type="OMA" id="EEIHQDS"/>
<feature type="compositionally biased region" description="Polar residues" evidence="1">
    <location>
        <begin position="1102"/>
        <end position="1111"/>
    </location>
</feature>
<dbReference type="OrthoDB" id="5951731at2759"/>
<feature type="compositionally biased region" description="Basic and acidic residues" evidence="1">
    <location>
        <begin position="784"/>
        <end position="797"/>
    </location>
</feature>
<feature type="compositionally biased region" description="Basic and acidic residues" evidence="1">
    <location>
        <begin position="1339"/>
        <end position="1350"/>
    </location>
</feature>
<reference evidence="3" key="2">
    <citation type="submission" date="2015-07" db="EMBL/GenBank/DDBJ databases">
        <title>Contrasting host-pathogen interactions and genome evolution in two generalist and specialist microsporidian pathogens of mosquitoes.</title>
        <authorList>
            <consortium name="The Broad Institute Genomics Platform"/>
            <consortium name="The Broad Institute Genome Sequencing Center for Infectious Disease"/>
            <person name="Cuomo C.A."/>
            <person name="Sanscrainte N.D."/>
            <person name="Goldberg J.M."/>
            <person name="Heiman D."/>
            <person name="Young S."/>
            <person name="Zeng Q."/>
            <person name="Becnel J.J."/>
            <person name="Birren B.W."/>
        </authorList>
    </citation>
    <scope>NUCLEOTIDE SEQUENCE [LARGE SCALE GENOMIC DNA]</scope>
    <source>
        <strain evidence="3">USNM 41457</strain>
    </source>
</reference>
<feature type="region of interest" description="Disordered" evidence="1">
    <location>
        <begin position="636"/>
        <end position="819"/>
    </location>
</feature>
<feature type="region of interest" description="Disordered" evidence="1">
    <location>
        <begin position="1329"/>
        <end position="1376"/>
    </location>
</feature>
<feature type="region of interest" description="Disordered" evidence="1">
    <location>
        <begin position="971"/>
        <end position="990"/>
    </location>
</feature>
<dbReference type="HOGENOM" id="CLU_255936_0_0_1"/>
<evidence type="ECO:0000256" key="1">
    <source>
        <dbReference type="SAM" id="MobiDB-lite"/>
    </source>
</evidence>
<name>J9DPG7_EDHAE</name>
<evidence type="ECO:0000313" key="2">
    <source>
        <dbReference type="EMBL" id="EJW04440.1"/>
    </source>
</evidence>
<dbReference type="EMBL" id="AFBI03000018">
    <property type="protein sequence ID" value="EJW04440.1"/>
    <property type="molecule type" value="Genomic_DNA"/>
</dbReference>
<organism evidence="2 3">
    <name type="scientific">Edhazardia aedis (strain USNM 41457)</name>
    <name type="common">Microsporidian parasite</name>
    <dbReference type="NCBI Taxonomy" id="1003232"/>
    <lineage>
        <taxon>Eukaryota</taxon>
        <taxon>Fungi</taxon>
        <taxon>Fungi incertae sedis</taxon>
        <taxon>Microsporidia</taxon>
        <taxon>Edhazardia</taxon>
    </lineage>
</organism>
<evidence type="ECO:0000313" key="3">
    <source>
        <dbReference type="Proteomes" id="UP000003163"/>
    </source>
</evidence>
<gene>
    <name evidence="2" type="ORF">EDEG_01310</name>
</gene>
<keyword evidence="3" id="KW-1185">Reference proteome</keyword>
<reference evidence="2 3" key="1">
    <citation type="submission" date="2011-08" db="EMBL/GenBank/DDBJ databases">
        <authorList>
            <person name="Liu Z.J."/>
            <person name="Shi F.L."/>
            <person name="Lu J.Q."/>
            <person name="Li M."/>
            <person name="Wang Z.L."/>
        </authorList>
    </citation>
    <scope>NUCLEOTIDE SEQUENCE [LARGE SCALE GENOMIC DNA]</scope>
    <source>
        <strain evidence="2 3">USNM 41457</strain>
    </source>
</reference>
<feature type="compositionally biased region" description="Basic residues" evidence="1">
    <location>
        <begin position="1361"/>
        <end position="1376"/>
    </location>
</feature>
<feature type="region of interest" description="Disordered" evidence="1">
    <location>
        <begin position="422"/>
        <end position="481"/>
    </location>
</feature>